<protein>
    <submittedName>
        <fullName evidence="1">Uncharacterized protein</fullName>
    </submittedName>
</protein>
<gene>
    <name evidence="1" type="ORF">MM171A01442_0012</name>
</gene>
<evidence type="ECO:0000313" key="1">
    <source>
        <dbReference type="EMBL" id="QJA98936.1"/>
    </source>
</evidence>
<sequence length="76" mass="9002">MNGVNRFIITPKPGNKVKVYLKEGVSYGIVRRITIKQDPKEKNKQVEVVVLEMTDKKFELRECDFFLEQKRVLFEI</sequence>
<dbReference type="EMBL" id="MT143618">
    <property type="protein sequence ID" value="QJA98936.1"/>
    <property type="molecule type" value="Genomic_DNA"/>
</dbReference>
<dbReference type="AlphaFoldDB" id="A0A6M3LTY0"/>
<name>A0A6M3LTY0_9ZZZZ</name>
<accession>A0A6M3LTY0</accession>
<reference evidence="1" key="1">
    <citation type="submission" date="2020-03" db="EMBL/GenBank/DDBJ databases">
        <title>The deep terrestrial virosphere.</title>
        <authorList>
            <person name="Holmfeldt K."/>
            <person name="Nilsson E."/>
            <person name="Simone D."/>
            <person name="Lopez-Fernandez M."/>
            <person name="Wu X."/>
            <person name="de Brujin I."/>
            <person name="Lundin D."/>
            <person name="Andersson A."/>
            <person name="Bertilsson S."/>
            <person name="Dopson M."/>
        </authorList>
    </citation>
    <scope>NUCLEOTIDE SEQUENCE</scope>
    <source>
        <strain evidence="1">MM171A01442</strain>
    </source>
</reference>
<organism evidence="1">
    <name type="scientific">viral metagenome</name>
    <dbReference type="NCBI Taxonomy" id="1070528"/>
    <lineage>
        <taxon>unclassified sequences</taxon>
        <taxon>metagenomes</taxon>
        <taxon>organismal metagenomes</taxon>
    </lineage>
</organism>
<proteinExistence type="predicted"/>